<feature type="domain" description="GGDEF" evidence="7">
    <location>
        <begin position="96"/>
        <end position="226"/>
    </location>
</feature>
<feature type="transmembrane region" description="Helical" evidence="6">
    <location>
        <begin position="6"/>
        <end position="25"/>
    </location>
</feature>
<feature type="region of interest" description="Disordered" evidence="5">
    <location>
        <begin position="217"/>
        <end position="242"/>
    </location>
</feature>
<keyword evidence="6" id="KW-1133">Transmembrane helix</keyword>
<feature type="coiled-coil region" evidence="4">
    <location>
        <begin position="34"/>
        <end position="68"/>
    </location>
</feature>
<protein>
    <recommendedName>
        <fullName evidence="2">diguanylate cyclase</fullName>
        <ecNumber evidence="2">2.7.7.65</ecNumber>
    </recommendedName>
</protein>
<dbReference type="SMART" id="SM00267">
    <property type="entry name" value="GGDEF"/>
    <property type="match status" value="1"/>
</dbReference>
<comment type="cofactor">
    <cofactor evidence="1">
        <name>Mg(2+)</name>
        <dbReference type="ChEBI" id="CHEBI:18420"/>
    </cofactor>
</comment>
<keyword evidence="4" id="KW-0175">Coiled coil</keyword>
<evidence type="ECO:0000256" key="4">
    <source>
        <dbReference type="SAM" id="Coils"/>
    </source>
</evidence>
<dbReference type="PROSITE" id="PS50887">
    <property type="entry name" value="GGDEF"/>
    <property type="match status" value="1"/>
</dbReference>
<keyword evidence="9" id="KW-1185">Reference proteome</keyword>
<dbReference type="InterPro" id="IPR029787">
    <property type="entry name" value="Nucleotide_cyclase"/>
</dbReference>
<dbReference type="Proteomes" id="UP000199371">
    <property type="component" value="Unassembled WGS sequence"/>
</dbReference>
<dbReference type="InterPro" id="IPR050469">
    <property type="entry name" value="Diguanylate_Cyclase"/>
</dbReference>
<feature type="compositionally biased region" description="Basic and acidic residues" evidence="5">
    <location>
        <begin position="231"/>
        <end position="242"/>
    </location>
</feature>
<dbReference type="EC" id="2.7.7.65" evidence="2"/>
<dbReference type="SUPFAM" id="SSF55073">
    <property type="entry name" value="Nucleotide cyclase"/>
    <property type="match status" value="1"/>
</dbReference>
<comment type="catalytic activity">
    <reaction evidence="3">
        <text>2 GTP = 3',3'-c-di-GMP + 2 diphosphate</text>
        <dbReference type="Rhea" id="RHEA:24898"/>
        <dbReference type="ChEBI" id="CHEBI:33019"/>
        <dbReference type="ChEBI" id="CHEBI:37565"/>
        <dbReference type="ChEBI" id="CHEBI:58805"/>
        <dbReference type="EC" id="2.7.7.65"/>
    </reaction>
</comment>
<name>A0A1H6MRI5_9GAMM</name>
<dbReference type="Gene3D" id="3.30.70.270">
    <property type="match status" value="1"/>
</dbReference>
<dbReference type="STRING" id="173990.SAMN05660691_03058"/>
<dbReference type="CDD" id="cd01949">
    <property type="entry name" value="GGDEF"/>
    <property type="match status" value="1"/>
</dbReference>
<dbReference type="PANTHER" id="PTHR45138">
    <property type="entry name" value="REGULATORY COMPONENTS OF SENSORY TRANSDUCTION SYSTEM"/>
    <property type="match status" value="1"/>
</dbReference>
<dbReference type="EMBL" id="FNXF01000013">
    <property type="protein sequence ID" value="SEI04543.1"/>
    <property type="molecule type" value="Genomic_DNA"/>
</dbReference>
<evidence type="ECO:0000313" key="9">
    <source>
        <dbReference type="Proteomes" id="UP000199371"/>
    </source>
</evidence>
<evidence type="ECO:0000256" key="5">
    <source>
        <dbReference type="SAM" id="MobiDB-lite"/>
    </source>
</evidence>
<dbReference type="AlphaFoldDB" id="A0A1H6MRI5"/>
<dbReference type="FunFam" id="3.30.70.270:FF:000001">
    <property type="entry name" value="Diguanylate cyclase domain protein"/>
    <property type="match status" value="1"/>
</dbReference>
<dbReference type="PANTHER" id="PTHR45138:SF9">
    <property type="entry name" value="DIGUANYLATE CYCLASE DGCM-RELATED"/>
    <property type="match status" value="1"/>
</dbReference>
<accession>A0A1H6MRI5</accession>
<gene>
    <name evidence="8" type="ORF">SAMN05660691_03058</name>
</gene>
<dbReference type="InterPro" id="IPR043128">
    <property type="entry name" value="Rev_trsase/Diguanyl_cyclase"/>
</dbReference>
<evidence type="ECO:0000259" key="7">
    <source>
        <dbReference type="PROSITE" id="PS50887"/>
    </source>
</evidence>
<evidence type="ECO:0000256" key="2">
    <source>
        <dbReference type="ARBA" id="ARBA00012528"/>
    </source>
</evidence>
<keyword evidence="6" id="KW-0472">Membrane</keyword>
<dbReference type="GO" id="GO:0052621">
    <property type="term" value="F:diguanylate cyclase activity"/>
    <property type="evidence" value="ECO:0007669"/>
    <property type="project" value="UniProtKB-EC"/>
</dbReference>
<dbReference type="Pfam" id="PF00990">
    <property type="entry name" value="GGDEF"/>
    <property type="match status" value="1"/>
</dbReference>
<evidence type="ECO:0000313" key="8">
    <source>
        <dbReference type="EMBL" id="SEI04543.1"/>
    </source>
</evidence>
<proteinExistence type="predicted"/>
<dbReference type="NCBIfam" id="TIGR00254">
    <property type="entry name" value="GGDEF"/>
    <property type="match status" value="1"/>
</dbReference>
<evidence type="ECO:0000256" key="6">
    <source>
        <dbReference type="SAM" id="Phobius"/>
    </source>
</evidence>
<dbReference type="RefSeq" id="WP_092795222.1">
    <property type="nucleotide sequence ID" value="NZ_DASWWU010000010.1"/>
</dbReference>
<keyword evidence="6" id="KW-0812">Transmembrane</keyword>
<dbReference type="OrthoDB" id="9813903at2"/>
<sequence>MPELLPYFFIGMITGIGITGVLGAIKLMRWQRTAAELESQLRSHSFELQIALEELAEKNQLLQQQTETDALSGVFNRAYFNRQMNAELKRSRREQRPLALVLLDIDYFKQVNDNHGHLAGDQVIKTVARLIQQLVKRPGDKLCRYGGEEFALILPNTDLDGAADLAEQIRQQLDSSTQPPAVTLSAGCYSAIPGTHSDCDEYINFADKALYSAKANGRNQVQSYPPGQRRISPERTGELHEY</sequence>
<evidence type="ECO:0000256" key="3">
    <source>
        <dbReference type="ARBA" id="ARBA00034247"/>
    </source>
</evidence>
<dbReference type="InterPro" id="IPR000160">
    <property type="entry name" value="GGDEF_dom"/>
</dbReference>
<evidence type="ECO:0000256" key="1">
    <source>
        <dbReference type="ARBA" id="ARBA00001946"/>
    </source>
</evidence>
<organism evidence="8 9">
    <name type="scientific">Rheinheimera pacifica</name>
    <dbReference type="NCBI Taxonomy" id="173990"/>
    <lineage>
        <taxon>Bacteria</taxon>
        <taxon>Pseudomonadati</taxon>
        <taxon>Pseudomonadota</taxon>
        <taxon>Gammaproteobacteria</taxon>
        <taxon>Chromatiales</taxon>
        <taxon>Chromatiaceae</taxon>
        <taxon>Rheinheimera</taxon>
    </lineage>
</organism>
<reference evidence="9" key="1">
    <citation type="submission" date="2016-10" db="EMBL/GenBank/DDBJ databases">
        <authorList>
            <person name="Varghese N."/>
            <person name="Submissions S."/>
        </authorList>
    </citation>
    <scope>NUCLEOTIDE SEQUENCE [LARGE SCALE GENOMIC DNA]</scope>
    <source>
        <strain evidence="9">DSM 17616</strain>
    </source>
</reference>